<dbReference type="InterPro" id="IPR000998">
    <property type="entry name" value="MAM_dom"/>
</dbReference>
<name>H6L1Y3_SAPGL</name>
<evidence type="ECO:0000256" key="2">
    <source>
        <dbReference type="SAM" id="SignalP"/>
    </source>
</evidence>
<evidence type="ECO:0000256" key="1">
    <source>
        <dbReference type="SAM" id="MobiDB-lite"/>
    </source>
</evidence>
<dbReference type="eggNOG" id="COG3227">
    <property type="taxonomic scope" value="Bacteria"/>
</dbReference>
<dbReference type="NCBIfam" id="TIGR04183">
    <property type="entry name" value="Por_Secre_tail"/>
    <property type="match status" value="1"/>
</dbReference>
<feature type="domain" description="MAM" evidence="3">
    <location>
        <begin position="521"/>
        <end position="689"/>
    </location>
</feature>
<dbReference type="PROSITE" id="PS50060">
    <property type="entry name" value="MAM_2"/>
    <property type="match status" value="2"/>
</dbReference>
<feature type="signal peptide" evidence="2">
    <location>
        <begin position="1"/>
        <end position="23"/>
    </location>
</feature>
<dbReference type="SUPFAM" id="SSF55486">
    <property type="entry name" value="Metalloproteases ('zincins'), catalytic domain"/>
    <property type="match status" value="1"/>
</dbReference>
<protein>
    <recommendedName>
        <fullName evidence="3">MAM domain-containing protein</fullName>
    </recommendedName>
</protein>
<dbReference type="CDD" id="cd04275">
    <property type="entry name" value="ZnMc_pappalysin_like"/>
    <property type="match status" value="1"/>
</dbReference>
<dbReference type="Pfam" id="PF18962">
    <property type="entry name" value="Por_Secre_tail"/>
    <property type="match status" value="1"/>
</dbReference>
<proteinExistence type="predicted"/>
<sequence>MNFLSFRQIAFCLFLCLSFGLSAQHNHPPGPRNCHAMDVLQQQQQANPAVEQRMRSIEQHTQNFIRSGQANSSRSVITIPVVVHVVYNTTAQNISDAQILSQIQVLNEDFRRTNSDADNKWAQAADTEIEFCLATVDPNGNATSGITRTYTSVSSFSTNDAMKYSSQGGKDAWPTDQYLNMWVCNISGGILGYAQFPGSGDFATDGVVMGYKYFGTVGQATAPFDGGRTATHEVGHWLNLRHIWGDGACGQDDFVGDTPESDAANYGCATGHSSCGSADMVENYMDYSDDACMNLFTAGQKARMQALFAPGGFRESLLSSNGCGGSTGGGGSTFCSTAISSFPYTEGFESGLGDFSQSSNDDINWTSNNGSTPSSSTGPSAASEATNYLYIEASSPNYPSKVAILNTPCFDLAAVANPEFSFDYHMYGSAMGSLSLQASTDGTSWTNIWSTTGDQGNSWFSATVDLSSYVGEQVQLRFYGSTGTSYTSDMAIDNIQLEDAGGSTGGGTGTVCATTITSFPYTEGFESGLGDWSQNANDDIDWTENSGATGSSSTGPSAASEASTYLYIEASSPNYPSKVAVLNAPCFDLSALSSPEFSFDYHMYGSAMGTLSLEASTDGTNWSSLWSSSGDQGNSWFSATVDLSSYAGQTVQLRFYGSTGTSYTSDMAIDNIQLEDAGGSTGGGSGCETLNLNINFDNYPGETSWEILDANNTAVASGNSYSGTNHNEDICLPNGCYSFVIYDQYGDGICCSYGNGDYSLTNAQGDLLASGASFGSSETTNFCLSSSRTTADLATKEEFSLFLYPNPAREQLNVELSSEGTVDAQIFDAMGRQIWSGQLQNGQHTVSIDQLADGLYYFTAIQADGQQIKQKFVKIN</sequence>
<dbReference type="MEROPS" id="M43.007"/>
<dbReference type="InterPro" id="IPR026444">
    <property type="entry name" value="Secre_tail"/>
</dbReference>
<keyword evidence="5" id="KW-1185">Reference proteome</keyword>
<dbReference type="Gene3D" id="2.60.120.200">
    <property type="match status" value="2"/>
</dbReference>
<dbReference type="InterPro" id="IPR008754">
    <property type="entry name" value="Peptidase_M43"/>
</dbReference>
<dbReference type="RefSeq" id="WP_015691174.1">
    <property type="nucleotide sequence ID" value="NC_016940.1"/>
</dbReference>
<feature type="domain" description="MAM" evidence="3">
    <location>
        <begin position="344"/>
        <end position="514"/>
    </location>
</feature>
<organism evidence="4 5">
    <name type="scientific">Saprospira grandis (strain Lewin)</name>
    <dbReference type="NCBI Taxonomy" id="984262"/>
    <lineage>
        <taxon>Bacteria</taxon>
        <taxon>Pseudomonadati</taxon>
        <taxon>Bacteroidota</taxon>
        <taxon>Saprospiria</taxon>
        <taxon>Saprospirales</taxon>
        <taxon>Saprospiraceae</taxon>
        <taxon>Saprospira</taxon>
    </lineage>
</organism>
<dbReference type="OrthoDB" id="9792152at2"/>
<dbReference type="Gene3D" id="3.40.390.10">
    <property type="entry name" value="Collagenase (Catalytic Domain)"/>
    <property type="match status" value="1"/>
</dbReference>
<dbReference type="SUPFAM" id="SSF49899">
    <property type="entry name" value="Concanavalin A-like lectins/glucanases"/>
    <property type="match status" value="2"/>
</dbReference>
<dbReference type="GO" id="GO:0004553">
    <property type="term" value="F:hydrolase activity, hydrolyzing O-glycosyl compounds"/>
    <property type="evidence" value="ECO:0007669"/>
    <property type="project" value="UniProtKB-ARBA"/>
</dbReference>
<dbReference type="eggNOG" id="COG3291">
    <property type="taxonomic scope" value="Bacteria"/>
</dbReference>
<feature type="compositionally biased region" description="Low complexity" evidence="1">
    <location>
        <begin position="367"/>
        <end position="380"/>
    </location>
</feature>
<dbReference type="InterPro" id="IPR013320">
    <property type="entry name" value="ConA-like_dom_sf"/>
</dbReference>
<dbReference type="STRING" id="984262.SGRA_0782"/>
<feature type="region of interest" description="Disordered" evidence="1">
    <location>
        <begin position="536"/>
        <end position="557"/>
    </location>
</feature>
<evidence type="ECO:0000259" key="3">
    <source>
        <dbReference type="PROSITE" id="PS50060"/>
    </source>
</evidence>
<dbReference type="PANTHER" id="PTHR23282:SF101">
    <property type="entry name" value="MAM DOMAIN-CONTAINING PROTEIN"/>
    <property type="match status" value="1"/>
</dbReference>
<evidence type="ECO:0000313" key="4">
    <source>
        <dbReference type="EMBL" id="AFC23520.1"/>
    </source>
</evidence>
<dbReference type="Proteomes" id="UP000007519">
    <property type="component" value="Chromosome"/>
</dbReference>
<feature type="compositionally biased region" description="Low complexity" evidence="1">
    <location>
        <begin position="546"/>
        <end position="557"/>
    </location>
</feature>
<dbReference type="AlphaFoldDB" id="H6L1Y3"/>
<dbReference type="Pfam" id="PF05572">
    <property type="entry name" value="Peptidase_M43"/>
    <property type="match status" value="1"/>
</dbReference>
<evidence type="ECO:0000313" key="5">
    <source>
        <dbReference type="Proteomes" id="UP000007519"/>
    </source>
</evidence>
<gene>
    <name evidence="4" type="ordered locus">SGRA_0782</name>
</gene>
<feature type="region of interest" description="Disordered" evidence="1">
    <location>
        <begin position="359"/>
        <end position="380"/>
    </location>
</feature>
<dbReference type="NCBIfam" id="NF038128">
    <property type="entry name" value="choice_anch_J"/>
    <property type="match status" value="2"/>
</dbReference>
<dbReference type="CDD" id="cd06263">
    <property type="entry name" value="MAM"/>
    <property type="match status" value="2"/>
</dbReference>
<dbReference type="GO" id="GO:0016020">
    <property type="term" value="C:membrane"/>
    <property type="evidence" value="ECO:0007669"/>
    <property type="project" value="InterPro"/>
</dbReference>
<dbReference type="EMBL" id="CP002831">
    <property type="protein sequence ID" value="AFC23520.1"/>
    <property type="molecule type" value="Genomic_DNA"/>
</dbReference>
<dbReference type="Pfam" id="PF00629">
    <property type="entry name" value="MAM"/>
    <property type="match status" value="2"/>
</dbReference>
<dbReference type="HOGENOM" id="CLU_328141_0_0_10"/>
<dbReference type="PANTHER" id="PTHR23282">
    <property type="entry name" value="APICAL ENDOSOMAL GLYCOPROTEIN PRECURSOR"/>
    <property type="match status" value="1"/>
</dbReference>
<dbReference type="GO" id="GO:0008237">
    <property type="term" value="F:metallopeptidase activity"/>
    <property type="evidence" value="ECO:0007669"/>
    <property type="project" value="InterPro"/>
</dbReference>
<feature type="chain" id="PRO_5003604737" description="MAM domain-containing protein" evidence="2">
    <location>
        <begin position="24"/>
        <end position="876"/>
    </location>
</feature>
<dbReference type="SMART" id="SM00137">
    <property type="entry name" value="MAM"/>
    <property type="match status" value="2"/>
</dbReference>
<dbReference type="InterPro" id="IPR051560">
    <property type="entry name" value="MAM_domain-containing"/>
</dbReference>
<reference evidence="4 5" key="1">
    <citation type="journal article" date="2012" name="Stand. Genomic Sci.">
        <title>Complete genome sequencing and analysis of Saprospira grandis str. Lewin, a predatory marine bacterium.</title>
        <authorList>
            <person name="Saw J.H."/>
            <person name="Yuryev A."/>
            <person name="Kanbe M."/>
            <person name="Hou S."/>
            <person name="Young A.G."/>
            <person name="Aizawa S."/>
            <person name="Alam M."/>
        </authorList>
    </citation>
    <scope>NUCLEOTIDE SEQUENCE [LARGE SCALE GENOMIC DNA]</scope>
    <source>
        <strain evidence="4 5">Lewin</strain>
    </source>
</reference>
<dbReference type="GO" id="GO:0005975">
    <property type="term" value="P:carbohydrate metabolic process"/>
    <property type="evidence" value="ECO:0007669"/>
    <property type="project" value="UniProtKB-ARBA"/>
</dbReference>
<keyword evidence="2" id="KW-0732">Signal</keyword>
<dbReference type="KEGG" id="sgn:SGRA_0782"/>
<accession>H6L1Y3</accession>
<dbReference type="eggNOG" id="COG2356">
    <property type="taxonomic scope" value="Bacteria"/>
</dbReference>
<dbReference type="InterPro" id="IPR024079">
    <property type="entry name" value="MetalloPept_cat_dom_sf"/>
</dbReference>